<feature type="region of interest" description="Disordered" evidence="1">
    <location>
        <begin position="1"/>
        <end position="25"/>
    </location>
</feature>
<organism evidence="2 3">
    <name type="scientific">Sphenostylis stenocarpa</name>
    <dbReference type="NCBI Taxonomy" id="92480"/>
    <lineage>
        <taxon>Eukaryota</taxon>
        <taxon>Viridiplantae</taxon>
        <taxon>Streptophyta</taxon>
        <taxon>Embryophyta</taxon>
        <taxon>Tracheophyta</taxon>
        <taxon>Spermatophyta</taxon>
        <taxon>Magnoliopsida</taxon>
        <taxon>eudicotyledons</taxon>
        <taxon>Gunneridae</taxon>
        <taxon>Pentapetalae</taxon>
        <taxon>rosids</taxon>
        <taxon>fabids</taxon>
        <taxon>Fabales</taxon>
        <taxon>Fabaceae</taxon>
        <taxon>Papilionoideae</taxon>
        <taxon>50 kb inversion clade</taxon>
        <taxon>NPAAA clade</taxon>
        <taxon>indigoferoid/millettioid clade</taxon>
        <taxon>Phaseoleae</taxon>
        <taxon>Sphenostylis</taxon>
    </lineage>
</organism>
<accession>A0AA87B8R2</accession>
<gene>
    <name evidence="2" type="ORF">AYBTSS11_LOCUS30586</name>
</gene>
<dbReference type="EMBL" id="OY731408">
    <property type="protein sequence ID" value="CAJ1978393.1"/>
    <property type="molecule type" value="Genomic_DNA"/>
</dbReference>
<keyword evidence="3" id="KW-1185">Reference proteome</keyword>
<sequence>MELSIPHNPNRLPFSSSPPLSRNPNIFTLTAPRAGRKLRLRVSATAEPDGASWSQSLRRGSRRFWVKFGEMVKKETGLDLENGSVKKVAEVVSGDELRRVGTQWLSQFIDWNRWERWKCGNVALVIYVHISVVLETHLDGDRNQSD</sequence>
<protein>
    <submittedName>
        <fullName evidence="2">Uncharacterized protein</fullName>
    </submittedName>
</protein>
<evidence type="ECO:0000256" key="1">
    <source>
        <dbReference type="SAM" id="MobiDB-lite"/>
    </source>
</evidence>
<evidence type="ECO:0000313" key="2">
    <source>
        <dbReference type="EMBL" id="CAJ1978393.1"/>
    </source>
</evidence>
<evidence type="ECO:0000313" key="3">
    <source>
        <dbReference type="Proteomes" id="UP001189624"/>
    </source>
</evidence>
<dbReference type="Proteomes" id="UP001189624">
    <property type="component" value="Chromosome 11"/>
</dbReference>
<name>A0AA87B8R2_9FABA</name>
<feature type="compositionally biased region" description="Low complexity" evidence="1">
    <location>
        <begin position="8"/>
        <end position="25"/>
    </location>
</feature>
<proteinExistence type="predicted"/>
<dbReference type="AlphaFoldDB" id="A0AA87B8R2"/>
<dbReference type="Gramene" id="rna-AYBTSS11_LOCUS30586">
    <property type="protein sequence ID" value="CAJ1978393.1"/>
    <property type="gene ID" value="gene-AYBTSS11_LOCUS30586"/>
</dbReference>
<reference evidence="2" key="1">
    <citation type="submission" date="2023-10" db="EMBL/GenBank/DDBJ databases">
        <authorList>
            <person name="Domelevo Entfellner J.-B."/>
        </authorList>
    </citation>
    <scope>NUCLEOTIDE SEQUENCE</scope>
</reference>